<dbReference type="Gene3D" id="3.30.530.20">
    <property type="match status" value="1"/>
</dbReference>
<protein>
    <submittedName>
        <fullName evidence="1">CoxG family protein</fullName>
    </submittedName>
</protein>
<organism evidence="1 2">
    <name type="scientific">Sporosarcina soli</name>
    <dbReference type="NCBI Taxonomy" id="334736"/>
    <lineage>
        <taxon>Bacteria</taxon>
        <taxon>Bacillati</taxon>
        <taxon>Bacillota</taxon>
        <taxon>Bacilli</taxon>
        <taxon>Bacillales</taxon>
        <taxon>Caryophanaceae</taxon>
        <taxon>Sporosarcina</taxon>
    </lineage>
</organism>
<reference evidence="2" key="1">
    <citation type="journal article" date="2019" name="Int. J. Syst. Evol. Microbiol.">
        <title>The Global Catalogue of Microorganisms (GCM) 10K type strain sequencing project: providing services to taxonomists for standard genome sequencing and annotation.</title>
        <authorList>
            <consortium name="The Broad Institute Genomics Platform"/>
            <consortium name="The Broad Institute Genome Sequencing Center for Infectious Disease"/>
            <person name="Wu L."/>
            <person name="Ma J."/>
        </authorList>
    </citation>
    <scope>NUCLEOTIDE SEQUENCE [LARGE SCALE GENOMIC DNA]</scope>
    <source>
        <strain evidence="2">CGMCC 4.1434</strain>
    </source>
</reference>
<dbReference type="PANTHER" id="PTHR38588:SF1">
    <property type="entry name" value="BLL0334 PROTEIN"/>
    <property type="match status" value="1"/>
</dbReference>
<accession>A0ABW0THK4</accession>
<dbReference type="EMBL" id="JBHSNO010000002">
    <property type="protein sequence ID" value="MFC5587909.1"/>
    <property type="molecule type" value="Genomic_DNA"/>
</dbReference>
<name>A0ABW0THK4_9BACL</name>
<sequence length="150" mass="16696">MKMEHSYTFKGISRETLWKTIQDKEVLRKALPGCKVFEEVEDDVFHSILGINIGPIKGEFTADVQQVDKQEPECYRLLVHAKGKPGEIEADAAMHMEETEDGVKLTCNAAVEVTGLLASIGQRIVGGVAKVVIGQFFKDIEKETKQMAEM</sequence>
<evidence type="ECO:0000313" key="2">
    <source>
        <dbReference type="Proteomes" id="UP001596109"/>
    </source>
</evidence>
<dbReference type="PANTHER" id="PTHR38588">
    <property type="entry name" value="BLL0334 PROTEIN"/>
    <property type="match status" value="1"/>
</dbReference>
<dbReference type="Proteomes" id="UP001596109">
    <property type="component" value="Unassembled WGS sequence"/>
</dbReference>
<dbReference type="InterPro" id="IPR010419">
    <property type="entry name" value="CO_DH_gsu"/>
</dbReference>
<dbReference type="SUPFAM" id="SSF55961">
    <property type="entry name" value="Bet v1-like"/>
    <property type="match status" value="1"/>
</dbReference>
<comment type="caution">
    <text evidence="1">The sequence shown here is derived from an EMBL/GenBank/DDBJ whole genome shotgun (WGS) entry which is preliminary data.</text>
</comment>
<evidence type="ECO:0000313" key="1">
    <source>
        <dbReference type="EMBL" id="MFC5587909.1"/>
    </source>
</evidence>
<dbReference type="Pfam" id="PF06240">
    <property type="entry name" value="COXG"/>
    <property type="match status" value="1"/>
</dbReference>
<dbReference type="InterPro" id="IPR023393">
    <property type="entry name" value="START-like_dom_sf"/>
</dbReference>
<proteinExistence type="predicted"/>
<keyword evidence="2" id="KW-1185">Reference proteome</keyword>
<gene>
    <name evidence="1" type="ORF">ACFPRA_03175</name>
</gene>
<dbReference type="RefSeq" id="WP_381430670.1">
    <property type="nucleotide sequence ID" value="NZ_JBHSNO010000002.1"/>
</dbReference>